<feature type="domain" description="PpiC" evidence="3">
    <location>
        <begin position="226"/>
        <end position="327"/>
    </location>
</feature>
<keyword evidence="5" id="KW-1185">Reference proteome</keyword>
<dbReference type="Pfam" id="PF13616">
    <property type="entry name" value="Rotamase_3"/>
    <property type="match status" value="1"/>
</dbReference>
<dbReference type="AlphaFoldDB" id="A0A2S7KMU5"/>
<accession>A0A2S7KMU5</accession>
<feature type="signal peptide" evidence="2">
    <location>
        <begin position="1"/>
        <end position="18"/>
    </location>
</feature>
<keyword evidence="1" id="KW-0697">Rotamase</keyword>
<dbReference type="Pfam" id="PF00639">
    <property type="entry name" value="Rotamase"/>
    <property type="match status" value="1"/>
</dbReference>
<evidence type="ECO:0000259" key="3">
    <source>
        <dbReference type="PROSITE" id="PS50198"/>
    </source>
</evidence>
<dbReference type="InterPro" id="IPR046357">
    <property type="entry name" value="PPIase_dom_sf"/>
</dbReference>
<reference evidence="4 5" key="1">
    <citation type="submission" date="2016-11" db="EMBL/GenBank/DDBJ databases">
        <title>Trade-off between light-utilization and light-protection in marine flavobacteria.</title>
        <authorList>
            <person name="Kumagai Y."/>
        </authorList>
    </citation>
    <scope>NUCLEOTIDE SEQUENCE [LARGE SCALE GENOMIC DNA]</scope>
    <source>
        <strain evidence="4 5">NBRC 107741</strain>
    </source>
</reference>
<evidence type="ECO:0000256" key="1">
    <source>
        <dbReference type="PROSITE-ProRule" id="PRU00278"/>
    </source>
</evidence>
<dbReference type="SUPFAM" id="SSF54534">
    <property type="entry name" value="FKBP-like"/>
    <property type="match status" value="2"/>
</dbReference>
<dbReference type="RefSeq" id="WP_104811868.1">
    <property type="nucleotide sequence ID" value="NZ_MQUB01000001.1"/>
</dbReference>
<feature type="domain" description="PpiC" evidence="3">
    <location>
        <begin position="119"/>
        <end position="221"/>
    </location>
</feature>
<dbReference type="PROSITE" id="PS50198">
    <property type="entry name" value="PPIC_PPIASE_2"/>
    <property type="match status" value="2"/>
</dbReference>
<dbReference type="PANTHER" id="PTHR47245">
    <property type="entry name" value="PEPTIDYLPROLYL ISOMERASE"/>
    <property type="match status" value="1"/>
</dbReference>
<protein>
    <recommendedName>
        <fullName evidence="3">PpiC domain-containing protein</fullName>
    </recommendedName>
</protein>
<proteinExistence type="predicted"/>
<dbReference type="InterPro" id="IPR000297">
    <property type="entry name" value="PPIase_PpiC"/>
</dbReference>
<keyword evidence="2" id="KW-0732">Signal</keyword>
<gene>
    <name evidence="4" type="ORF">BST85_02765</name>
</gene>
<keyword evidence="1" id="KW-0413">Isomerase</keyword>
<organism evidence="4 5">
    <name type="scientific">Aureitalea marina</name>
    <dbReference type="NCBI Taxonomy" id="930804"/>
    <lineage>
        <taxon>Bacteria</taxon>
        <taxon>Pseudomonadati</taxon>
        <taxon>Bacteroidota</taxon>
        <taxon>Flavobacteriia</taxon>
        <taxon>Flavobacteriales</taxon>
        <taxon>Flavobacteriaceae</taxon>
        <taxon>Aureitalea</taxon>
    </lineage>
</organism>
<dbReference type="Proteomes" id="UP000239800">
    <property type="component" value="Unassembled WGS sequence"/>
</dbReference>
<evidence type="ECO:0000313" key="4">
    <source>
        <dbReference type="EMBL" id="PQB03947.1"/>
    </source>
</evidence>
<evidence type="ECO:0000256" key="2">
    <source>
        <dbReference type="SAM" id="SignalP"/>
    </source>
</evidence>
<dbReference type="EMBL" id="MQUB01000001">
    <property type="protein sequence ID" value="PQB03947.1"/>
    <property type="molecule type" value="Genomic_DNA"/>
</dbReference>
<name>A0A2S7KMU5_9FLAO</name>
<feature type="chain" id="PRO_5015473014" description="PpiC domain-containing protein" evidence="2">
    <location>
        <begin position="19"/>
        <end position="649"/>
    </location>
</feature>
<evidence type="ECO:0000313" key="5">
    <source>
        <dbReference type="Proteomes" id="UP000239800"/>
    </source>
</evidence>
<dbReference type="Gene3D" id="3.10.50.40">
    <property type="match status" value="2"/>
</dbReference>
<dbReference type="GO" id="GO:0003755">
    <property type="term" value="F:peptidyl-prolyl cis-trans isomerase activity"/>
    <property type="evidence" value="ECO:0007669"/>
    <property type="project" value="UniProtKB-KW"/>
</dbReference>
<dbReference type="PANTHER" id="PTHR47245:SF2">
    <property type="entry name" value="PEPTIDYL-PROLYL CIS-TRANS ISOMERASE HP_0175-RELATED"/>
    <property type="match status" value="1"/>
</dbReference>
<dbReference type="InterPro" id="IPR050245">
    <property type="entry name" value="PrsA_foldase"/>
</dbReference>
<sequence length="649" mass="74830">MKFALFSLSLLFFIPICAQQESDVLMTVGQMEITGREFLQVYQKNLNLVQDDQQRSMDGYMDLFVEYKLKVAEAYSMGLDTLPQYKKEFAKYEDQLARNYIYEDKMTDELVTEAYERGLEELDVDHILMLVGMNSLPQDTLKAYNKIESVRKKALAGENFTQLAKQYSEEPGAKETGGKLGYISVFATVYPFESAAYQIEVGGVSKIVRTQFGYHILKVNDRRAKSPDLVVSHIMVSDRQDAGTVDPEQRIREVYAQFEQGEEFEGLARQYSEDKGSARNGGQLRPFGRGSLRSKIFETKAYQLSEIGAVSGPFKSEFGWHIIRLDSLIPVKTFEEQKEDIKNRISQGNRAKVLTQNLVDRVKDQYGFQRKQSYLEPAMNWVTDSVMKRSWKATPLIRESDPVLFIIGDKPLRLSQYGAYLEQRQKRIKLPTQKGELLTQVYYEFEQLEIERFVKSRLEEDNEEYALVVNEYREGLLIFEVMNRSVWNEARTDSLGLEKFFKKNKKNYRWEDRLEAEIFSASDGTVLEEVSNRLRSGENAEEIRAALNNSDKVKVLYTSGVYEAGDSRLPDSYQMKEGVSSVLSTEDNFVLVVGKSVLPAGPKSLEEARGQVLSDYQVKMEEDWMEQLRKRYPVEIDRQVFDQLKNGMN</sequence>
<comment type="caution">
    <text evidence="4">The sequence shown here is derived from an EMBL/GenBank/DDBJ whole genome shotgun (WGS) entry which is preliminary data.</text>
</comment>
<dbReference type="OrthoDB" id="14196at2"/>